<evidence type="ECO:0000256" key="1">
    <source>
        <dbReference type="SAM" id="MobiDB-lite"/>
    </source>
</evidence>
<dbReference type="EMBL" id="CAADRA010005563">
    <property type="protein sequence ID" value="VFT91288.1"/>
    <property type="molecule type" value="Genomic_DNA"/>
</dbReference>
<dbReference type="OrthoDB" id="128246at2759"/>
<dbReference type="EMBL" id="VJMH01005542">
    <property type="protein sequence ID" value="KAF0694696.1"/>
    <property type="molecule type" value="Genomic_DNA"/>
</dbReference>
<keyword evidence="4" id="KW-1185">Reference proteome</keyword>
<evidence type="ECO:0000313" key="3">
    <source>
        <dbReference type="EMBL" id="VFT91288.1"/>
    </source>
</evidence>
<dbReference type="AlphaFoldDB" id="A0A485L370"/>
<name>A0A485L370_9STRA</name>
<evidence type="ECO:0000313" key="2">
    <source>
        <dbReference type="EMBL" id="KAF0694696.1"/>
    </source>
</evidence>
<feature type="compositionally biased region" description="Polar residues" evidence="1">
    <location>
        <begin position="25"/>
        <end position="37"/>
    </location>
</feature>
<dbReference type="Proteomes" id="UP000332933">
    <property type="component" value="Unassembled WGS sequence"/>
</dbReference>
<organism evidence="3 4">
    <name type="scientific">Aphanomyces stellatus</name>
    <dbReference type="NCBI Taxonomy" id="120398"/>
    <lineage>
        <taxon>Eukaryota</taxon>
        <taxon>Sar</taxon>
        <taxon>Stramenopiles</taxon>
        <taxon>Oomycota</taxon>
        <taxon>Saprolegniomycetes</taxon>
        <taxon>Saprolegniales</taxon>
        <taxon>Verrucalvaceae</taxon>
        <taxon>Aphanomyces</taxon>
    </lineage>
</organism>
<protein>
    <submittedName>
        <fullName evidence="3">Aste57867_14466 protein</fullName>
    </submittedName>
</protein>
<reference evidence="3 4" key="1">
    <citation type="submission" date="2019-03" db="EMBL/GenBank/DDBJ databases">
        <authorList>
            <person name="Gaulin E."/>
            <person name="Dumas B."/>
        </authorList>
    </citation>
    <scope>NUCLEOTIDE SEQUENCE [LARGE SCALE GENOMIC DNA]</scope>
    <source>
        <strain evidence="3">CBS 568.67</strain>
    </source>
</reference>
<feature type="compositionally biased region" description="Basic residues" evidence="1">
    <location>
        <begin position="53"/>
        <end position="63"/>
    </location>
</feature>
<feature type="region of interest" description="Disordered" evidence="1">
    <location>
        <begin position="1"/>
        <end position="72"/>
    </location>
</feature>
<accession>A0A485L370</accession>
<gene>
    <name evidence="3" type="primary">Aste57867_14466</name>
    <name evidence="2" type="ORF">As57867_014412</name>
    <name evidence="3" type="ORF">ASTE57867_14466</name>
</gene>
<evidence type="ECO:0000313" key="4">
    <source>
        <dbReference type="Proteomes" id="UP000332933"/>
    </source>
</evidence>
<reference evidence="2" key="2">
    <citation type="submission" date="2019-06" db="EMBL/GenBank/DDBJ databases">
        <title>Genomics analysis of Aphanomyces spp. identifies a new class of oomycete effector associated with host adaptation.</title>
        <authorList>
            <person name="Gaulin E."/>
        </authorList>
    </citation>
    <scope>NUCLEOTIDE SEQUENCE</scope>
    <source>
        <strain evidence="2">CBS 578.67</strain>
    </source>
</reference>
<sequence>MTSPLATSHALEPDDAPPTYLLPERSTSAERSPQLRPTSVERAVFSRSTQRNRIGRPGRHSEHHHVDIEERLHPITRQELKVQIERIRERRSRSIDPDAVELLSRLLKRTPTPEDLRALASPEDYDLDLWRNWYETMRTCHEAQRAYRDFSNTRTEYPAEAATALEKLPMIASTRWMRLKEVRKNRRAERRSFHAYRVLHHADRRLSRRLEKFRCEPRLVVLPFDHPESILTAEDQGPGQAYYTHDRNDEEVERLNTTTKDGTTSPPRPFHRLGFSASNQYACLFTDDEELETSTSVTDGLLTLKSSTTTTKSLEHKKLRSILVRSDAKSEHVDKMKTGPPKRVRIDGSAYYRNEILDVAVRIPLIDLAQTRPHPTAPPPPALPATVLVRNGCDRTHTTAPKKAP</sequence>
<proteinExistence type="predicted"/>